<dbReference type="Pfam" id="PF01261">
    <property type="entry name" value="AP_endonuc_2"/>
    <property type="match status" value="1"/>
</dbReference>
<dbReference type="Proteomes" id="UP001163726">
    <property type="component" value="Plasmid pCadTS8_1"/>
</dbReference>
<dbReference type="PANTHER" id="PTHR43489">
    <property type="entry name" value="ISOMERASE"/>
    <property type="match status" value="1"/>
</dbReference>
<keyword evidence="3" id="KW-0614">Plasmid</keyword>
<reference evidence="3" key="1">
    <citation type="submission" date="2022-10" db="EMBL/GenBank/DDBJ databases">
        <title>Catenovulum adriacola sp. nov. isolated in the Harbour of Susak.</title>
        <authorList>
            <person name="Schoch T."/>
            <person name="Reich S.J."/>
            <person name="Stoeferle S."/>
            <person name="Flaiz M."/>
            <person name="Kazda M."/>
            <person name="Riedel C.U."/>
            <person name="Duerre P."/>
        </authorList>
    </citation>
    <scope>NUCLEOTIDE SEQUENCE</scope>
    <source>
        <strain evidence="3">TS8</strain>
        <plasmid evidence="3">pCadTS8_1</plasmid>
    </source>
</reference>
<feature type="domain" description="Xylose isomerase-like TIM barrel" evidence="2">
    <location>
        <begin position="68"/>
        <end position="308"/>
    </location>
</feature>
<dbReference type="InterPro" id="IPR036237">
    <property type="entry name" value="Xyl_isomerase-like_sf"/>
</dbReference>
<dbReference type="SUPFAM" id="SSF51658">
    <property type="entry name" value="Xylose isomerase-like"/>
    <property type="match status" value="1"/>
</dbReference>
<keyword evidence="4" id="KW-1185">Reference proteome</keyword>
<evidence type="ECO:0000259" key="2">
    <source>
        <dbReference type="Pfam" id="PF01261"/>
    </source>
</evidence>
<dbReference type="InterPro" id="IPR050417">
    <property type="entry name" value="Sugar_Epim/Isomerase"/>
</dbReference>
<dbReference type="RefSeq" id="WP_268076549.1">
    <property type="nucleotide sequence ID" value="NZ_CP109966.1"/>
</dbReference>
<proteinExistence type="predicted"/>
<gene>
    <name evidence="3" type="ORF">OLW01_15945</name>
</gene>
<dbReference type="Gene3D" id="3.20.20.150">
    <property type="entry name" value="Divalent-metal-dependent TIM barrel enzymes"/>
    <property type="match status" value="1"/>
</dbReference>
<geneLocation type="plasmid" evidence="3 4">
    <name>pCadTS8_1</name>
</geneLocation>
<dbReference type="EMBL" id="CP109966">
    <property type="protein sequence ID" value="WAJ71827.1"/>
    <property type="molecule type" value="Genomic_DNA"/>
</dbReference>
<protein>
    <submittedName>
        <fullName evidence="3">TIM barrel protein</fullName>
    </submittedName>
</protein>
<evidence type="ECO:0000256" key="1">
    <source>
        <dbReference type="ARBA" id="ARBA00023235"/>
    </source>
</evidence>
<accession>A0ABY7AQK3</accession>
<keyword evidence="1" id="KW-0413">Isomerase</keyword>
<name>A0ABY7AQK3_9ALTE</name>
<sequence length="328" mass="36899">MMNKNVQISRRNFTKGVLASSFGLAASGVSFQATSTEKKSENGAFTMKFAPHVNHFKNLAGNNILDQIRYAHDMGFRAWEDNRMPNRFEKEQQAIGDLLAKLGMEMGVFVAYGDFKNPIFAGNRLDHFDKRSVDKKQVKAMLTKKMEQAVEISKRCGAKWCTIVPGTIDLTLPVEYQTKNVVENLSYMAEVCEKSGLVMVLEPLNYQNHPNCFLTRISQAYEICKMVDSASCKILDDLYHQQITEGNLIQNMADAWDEIAYIQIGDVPGRKEPGTGEINYNNIMTWLHKQGYNGIIGAEHGIKNKGVDGEKDLIQAYRSIDVTIKTHG</sequence>
<organism evidence="3 4">
    <name type="scientific">Catenovulum adriaticum</name>
    <dbReference type="NCBI Taxonomy" id="2984846"/>
    <lineage>
        <taxon>Bacteria</taxon>
        <taxon>Pseudomonadati</taxon>
        <taxon>Pseudomonadota</taxon>
        <taxon>Gammaproteobacteria</taxon>
        <taxon>Alteromonadales</taxon>
        <taxon>Alteromonadaceae</taxon>
        <taxon>Catenovulum</taxon>
    </lineage>
</organism>
<dbReference type="InterPro" id="IPR013022">
    <property type="entry name" value="Xyl_isomerase-like_TIM-brl"/>
</dbReference>
<evidence type="ECO:0000313" key="3">
    <source>
        <dbReference type="EMBL" id="WAJ71827.1"/>
    </source>
</evidence>
<evidence type="ECO:0000313" key="4">
    <source>
        <dbReference type="Proteomes" id="UP001163726"/>
    </source>
</evidence>